<sequence length="418" mass="46030">MGLLSRFFAPKDPLEHLRRLAREERWADLLRQGEEPVEGLAPDARAEWLSLLTEAGDRLAELNLAEGEACLQIDDRERALEHFQLAAEQGRSPALCETAQKRLTDLSAPTVVNPHAKANASSCCASGCASTASSSAEEADMPDPETRLELVLSNYPADLAERYWHTGADFRQAFLAAHEGRDVEALAGFDALPGSERDDLFHFERGALRARMGDVAAGRQDLEQAVVMNPAHALAFETLVRLDFLENRPKEAEARLNRMLSANLVPAFCHGCLARLRAAEGNLPAALAHGEEALQEGPAELEVLLLVARLYEQNGRFAEAEELLKRLPSSGCGGAPHVLLAEFWLRHGQSLKKALESFRAEASRDPANPRWPLRMAQACAALGRLGEGRPWLERLPTVDELASDLREEARETLMRYGK</sequence>
<dbReference type="SUPFAM" id="SSF48452">
    <property type="entry name" value="TPR-like"/>
    <property type="match status" value="2"/>
</dbReference>
<protein>
    <submittedName>
        <fullName evidence="1">Tetratricopeptide repeat protein</fullName>
    </submittedName>
</protein>
<organism evidence="1 2">
    <name type="scientific">Trichloromonas acetexigens</name>
    <dbReference type="NCBI Taxonomy" id="38815"/>
    <lineage>
        <taxon>Bacteria</taxon>
        <taxon>Pseudomonadati</taxon>
        <taxon>Thermodesulfobacteriota</taxon>
        <taxon>Desulfuromonadia</taxon>
        <taxon>Desulfuromonadales</taxon>
        <taxon>Trichloromonadaceae</taxon>
        <taxon>Trichloromonas</taxon>
    </lineage>
</organism>
<name>A0A550JKZ7_9BACT</name>
<dbReference type="RefSeq" id="WP_092052764.1">
    <property type="nucleotide sequence ID" value="NZ_FOJJ01000001.1"/>
</dbReference>
<proteinExistence type="predicted"/>
<dbReference type="EMBL" id="VJVV01000001">
    <property type="protein sequence ID" value="TRO83898.1"/>
    <property type="molecule type" value="Genomic_DNA"/>
</dbReference>
<keyword evidence="2" id="KW-1185">Reference proteome</keyword>
<dbReference type="OrthoDB" id="5401247at2"/>
<evidence type="ECO:0000313" key="1">
    <source>
        <dbReference type="EMBL" id="TRO83898.1"/>
    </source>
</evidence>
<comment type="caution">
    <text evidence="1">The sequence shown here is derived from an EMBL/GenBank/DDBJ whole genome shotgun (WGS) entry which is preliminary data.</text>
</comment>
<gene>
    <name evidence="1" type="ORF">FL622_01575</name>
</gene>
<dbReference type="Pfam" id="PF14559">
    <property type="entry name" value="TPR_19"/>
    <property type="match status" value="1"/>
</dbReference>
<evidence type="ECO:0000313" key="2">
    <source>
        <dbReference type="Proteomes" id="UP000317155"/>
    </source>
</evidence>
<dbReference type="InterPro" id="IPR011990">
    <property type="entry name" value="TPR-like_helical_dom_sf"/>
</dbReference>
<dbReference type="Proteomes" id="UP000317155">
    <property type="component" value="Unassembled WGS sequence"/>
</dbReference>
<dbReference type="AlphaFoldDB" id="A0A550JKZ7"/>
<dbReference type="Gene3D" id="1.25.40.10">
    <property type="entry name" value="Tetratricopeptide repeat domain"/>
    <property type="match status" value="1"/>
</dbReference>
<accession>A0A550JKZ7</accession>
<reference evidence="1 2" key="1">
    <citation type="submission" date="2019-07" db="EMBL/GenBank/DDBJ databases">
        <title>Insights of Desulfuromonas acetexigens electromicrobiology.</title>
        <authorList>
            <person name="Katuri K."/>
            <person name="Sapireddy V."/>
            <person name="Shaw D.R."/>
            <person name="Saikaly P."/>
        </authorList>
    </citation>
    <scope>NUCLEOTIDE SEQUENCE [LARGE SCALE GENOMIC DNA]</scope>
    <source>
        <strain evidence="1 2">2873</strain>
    </source>
</reference>